<comment type="similarity">
    <text evidence="1">Belongs to the short-chain dehydrogenases/reductases (SDR) family.</text>
</comment>
<reference evidence="2" key="1">
    <citation type="journal article" date="2011" name="PLoS ONE">
        <title>Genome of a low-salinity ammonia-oxidizing archaeon determined by single-cell and metagenomic analysis.</title>
        <authorList>
            <person name="Blainey P.C."/>
            <person name="Mosier A.C."/>
            <person name="Potanina A."/>
            <person name="Francis C.A."/>
            <person name="Quake S.R."/>
        </authorList>
    </citation>
    <scope>NUCLEOTIDE SEQUENCE [LARGE SCALE GENOMIC DNA]</scope>
    <source>
        <strain evidence="2">SFB1</strain>
    </source>
</reference>
<dbReference type="PANTHER" id="PTHR42760">
    <property type="entry name" value="SHORT-CHAIN DEHYDROGENASES/REDUCTASES FAMILY MEMBER"/>
    <property type="match status" value="1"/>
</dbReference>
<gene>
    <name evidence="2" type="ORF">Nlim_2044</name>
</gene>
<dbReference type="SUPFAM" id="SSF51735">
    <property type="entry name" value="NAD(P)-binding Rossmann-fold domains"/>
    <property type="match status" value="1"/>
</dbReference>
<dbReference type="InterPro" id="IPR002347">
    <property type="entry name" value="SDR_fam"/>
</dbReference>
<sequence>MVDEKALKIIITGSEGLLGKEISNHLQQKNEVIKLDLCLGHDLNDENFVRKWFAENKADCLVNCFALNDHVEEGQTRGTLFDITLDSFKKFLDVNLTSLFSVCREFARNNSNGSIVNFSATTGIVSARPDLYNGGHKHPAYSISKAGVINLTKFLATHFAPKIRVNCIAPGGVEFDQDEKFKIAYSALTPMKRMMRKNELNKLVEFLCTEDSSYVTGSTIIVDGGWTTW</sequence>
<dbReference type="AlphaFoldDB" id="F3KN00"/>
<dbReference type="STRING" id="886738.Nlim_2044"/>
<dbReference type="Gene3D" id="3.40.50.720">
    <property type="entry name" value="NAD(P)-binding Rossmann-like Domain"/>
    <property type="match status" value="1"/>
</dbReference>
<comment type="caution">
    <text evidence="2">The sequence shown here is derived from an EMBL/GenBank/DDBJ whole genome shotgun (WGS) entry which is preliminary data.</text>
</comment>
<organism evidence="2">
    <name type="scientific">Candidatus Nitrosarchaeum limnium SFB1</name>
    <dbReference type="NCBI Taxonomy" id="886738"/>
    <lineage>
        <taxon>Archaea</taxon>
        <taxon>Nitrososphaerota</taxon>
        <taxon>Nitrososphaeria</taxon>
        <taxon>Nitrosopumilales</taxon>
        <taxon>Nitrosopumilaceae</taxon>
        <taxon>Nitrosarchaeum</taxon>
    </lineage>
</organism>
<dbReference type="PRINTS" id="PR00080">
    <property type="entry name" value="SDRFAMILY"/>
</dbReference>
<dbReference type="InterPro" id="IPR036291">
    <property type="entry name" value="NAD(P)-bd_dom_sf"/>
</dbReference>
<dbReference type="GO" id="GO:0016616">
    <property type="term" value="F:oxidoreductase activity, acting on the CH-OH group of donors, NAD or NADP as acceptor"/>
    <property type="evidence" value="ECO:0007669"/>
    <property type="project" value="TreeGrafter"/>
</dbReference>
<dbReference type="EMBL" id="AEGP01000066">
    <property type="protein sequence ID" value="EGG41233.1"/>
    <property type="molecule type" value="Genomic_DNA"/>
</dbReference>
<dbReference type="Proteomes" id="UP000004348">
    <property type="component" value="Chromosome"/>
</dbReference>
<evidence type="ECO:0000256" key="1">
    <source>
        <dbReference type="ARBA" id="ARBA00006484"/>
    </source>
</evidence>
<dbReference type="HOGENOM" id="CLU_010194_1_1_2"/>
<evidence type="ECO:0000313" key="2">
    <source>
        <dbReference type="EMBL" id="EGG41233.1"/>
    </source>
</evidence>
<name>F3KN00_9ARCH</name>
<dbReference type="PRINTS" id="PR00081">
    <property type="entry name" value="GDHRDH"/>
</dbReference>
<proteinExistence type="inferred from homology"/>
<dbReference type="Pfam" id="PF13561">
    <property type="entry name" value="adh_short_C2"/>
    <property type="match status" value="1"/>
</dbReference>
<protein>
    <submittedName>
        <fullName evidence="2">Dehydrogenase</fullName>
    </submittedName>
</protein>
<accession>F3KN00</accession>